<dbReference type="Gene3D" id="3.40.50.1000">
    <property type="entry name" value="HAD superfamily/HAD-like"/>
    <property type="match status" value="1"/>
</dbReference>
<feature type="binding site" evidence="7">
    <location>
        <position position="20"/>
    </location>
    <ligand>
        <name>substrate</name>
    </ligand>
</feature>
<evidence type="ECO:0000256" key="3">
    <source>
        <dbReference type="ARBA" id="ARBA00011881"/>
    </source>
</evidence>
<evidence type="ECO:0000313" key="9">
    <source>
        <dbReference type="Proteomes" id="UP000484164"/>
    </source>
</evidence>
<dbReference type="SFLD" id="SFLDG01138">
    <property type="entry name" value="C1.6.2:_Deoxy-d-mannose-octulo"/>
    <property type="match status" value="1"/>
</dbReference>
<evidence type="ECO:0000256" key="1">
    <source>
        <dbReference type="ARBA" id="ARBA00001946"/>
    </source>
</evidence>
<name>A0A6L3ZKW7_9FLAO</name>
<dbReference type="PANTHER" id="PTHR21485:SF3">
    <property type="entry name" value="N-ACYLNEURAMINATE CYTIDYLYLTRANSFERASE"/>
    <property type="match status" value="1"/>
</dbReference>
<keyword evidence="9" id="KW-1185">Reference proteome</keyword>
<evidence type="ECO:0000256" key="5">
    <source>
        <dbReference type="ARBA" id="ARBA00022801"/>
    </source>
</evidence>
<comment type="caution">
    <text evidence="8">The sequence shown here is derived from an EMBL/GenBank/DDBJ whole genome shotgun (WGS) entry which is preliminary data.</text>
</comment>
<evidence type="ECO:0000256" key="7">
    <source>
        <dbReference type="PIRSR" id="PIRSR006118-2"/>
    </source>
</evidence>
<dbReference type="InterPro" id="IPR023214">
    <property type="entry name" value="HAD_sf"/>
</dbReference>
<dbReference type="AlphaFoldDB" id="A0A6L3ZKW7"/>
<feature type="binding site" evidence="7">
    <location>
        <position position="18"/>
    </location>
    <ligand>
        <name>Mg(2+)</name>
        <dbReference type="ChEBI" id="CHEBI:18420"/>
    </ligand>
</feature>
<proteinExistence type="inferred from homology"/>
<dbReference type="FunFam" id="3.40.50.1000:FF:000029">
    <property type="entry name" value="3-deoxy-D-manno-octulosonate 8-phosphate phosphatase KdsC"/>
    <property type="match status" value="1"/>
</dbReference>
<comment type="similarity">
    <text evidence="2">Belongs to the KdsC family.</text>
</comment>
<keyword evidence="5 8" id="KW-0378">Hydrolase</keyword>
<protein>
    <submittedName>
        <fullName evidence="8">HAD hydrolase family protein</fullName>
    </submittedName>
</protein>
<dbReference type="OrthoDB" id="9805604at2"/>
<gene>
    <name evidence="8" type="ORF">F8C82_07185</name>
</gene>
<dbReference type="SUPFAM" id="SSF56784">
    <property type="entry name" value="HAD-like"/>
    <property type="match status" value="1"/>
</dbReference>
<feature type="binding site" evidence="7">
    <location>
        <position position="111"/>
    </location>
    <ligand>
        <name>Mg(2+)</name>
        <dbReference type="ChEBI" id="CHEBI:18420"/>
    </ligand>
</feature>
<dbReference type="EMBL" id="WBVQ01000001">
    <property type="protein sequence ID" value="KAB2818178.1"/>
    <property type="molecule type" value="Genomic_DNA"/>
</dbReference>
<dbReference type="RefSeq" id="WP_151692866.1">
    <property type="nucleotide sequence ID" value="NZ_BMGX01000002.1"/>
</dbReference>
<dbReference type="SFLD" id="SFLDG01136">
    <property type="entry name" value="C1.6:_Phosphoserine_Phosphatas"/>
    <property type="match status" value="1"/>
</dbReference>
<dbReference type="NCBIfam" id="TIGR01670">
    <property type="entry name" value="KdsC-phosphatas"/>
    <property type="match status" value="1"/>
</dbReference>
<dbReference type="InterPro" id="IPR050793">
    <property type="entry name" value="CMP-NeuNAc_synthase"/>
</dbReference>
<dbReference type="PANTHER" id="PTHR21485">
    <property type="entry name" value="HAD SUPERFAMILY MEMBERS CMAS AND KDSC"/>
    <property type="match status" value="1"/>
</dbReference>
<organism evidence="8 9">
    <name type="scientific">Phaeocystidibacter marisrubri</name>
    <dbReference type="NCBI Taxonomy" id="1577780"/>
    <lineage>
        <taxon>Bacteria</taxon>
        <taxon>Pseudomonadati</taxon>
        <taxon>Bacteroidota</taxon>
        <taxon>Flavobacteriia</taxon>
        <taxon>Flavobacteriales</taxon>
        <taxon>Phaeocystidibacteraceae</taxon>
        <taxon>Phaeocystidibacter</taxon>
    </lineage>
</organism>
<evidence type="ECO:0000313" key="8">
    <source>
        <dbReference type="EMBL" id="KAB2818178.1"/>
    </source>
</evidence>
<dbReference type="Pfam" id="PF08282">
    <property type="entry name" value="Hydrolase_3"/>
    <property type="match status" value="1"/>
</dbReference>
<evidence type="ECO:0000256" key="6">
    <source>
        <dbReference type="ARBA" id="ARBA00022842"/>
    </source>
</evidence>
<dbReference type="Proteomes" id="UP000484164">
    <property type="component" value="Unassembled WGS sequence"/>
</dbReference>
<reference evidence="8 9" key="1">
    <citation type="submission" date="2019-10" db="EMBL/GenBank/DDBJ databases">
        <title>Genome sequence of Phaeocystidibacter marisrubri JCM30614 (type strain).</title>
        <authorList>
            <person name="Bowman J.P."/>
        </authorList>
    </citation>
    <scope>NUCLEOTIDE SEQUENCE [LARGE SCALE GENOMIC DNA]</scope>
    <source>
        <strain evidence="8 9">JCM 30614</strain>
    </source>
</reference>
<accession>A0A6L3ZKW7</accession>
<dbReference type="PIRSF" id="PIRSF006118">
    <property type="entry name" value="KDO8-P_Ptase"/>
    <property type="match status" value="1"/>
</dbReference>
<dbReference type="InterPro" id="IPR036412">
    <property type="entry name" value="HAD-like_sf"/>
</dbReference>
<keyword evidence="6 7" id="KW-0460">Magnesium</keyword>
<evidence type="ECO:0000256" key="4">
    <source>
        <dbReference type="ARBA" id="ARBA00022723"/>
    </source>
</evidence>
<keyword evidence="4 7" id="KW-0479">Metal-binding</keyword>
<dbReference type="GO" id="GO:0008781">
    <property type="term" value="F:N-acylneuraminate cytidylyltransferase activity"/>
    <property type="evidence" value="ECO:0007669"/>
    <property type="project" value="TreeGrafter"/>
</dbReference>
<comment type="cofactor">
    <cofactor evidence="1 7">
        <name>Mg(2+)</name>
        <dbReference type="ChEBI" id="CHEBI:18420"/>
    </cofactor>
</comment>
<dbReference type="GO" id="GO:0046872">
    <property type="term" value="F:metal ion binding"/>
    <property type="evidence" value="ECO:0007669"/>
    <property type="project" value="UniProtKB-KW"/>
</dbReference>
<dbReference type="InterPro" id="IPR010023">
    <property type="entry name" value="KdsC_fam"/>
</dbReference>
<sequence>MKQNYKEKLNHVNTFVFDVDGVLTDGTVLLIPGQEPYRTFHSKDGYALQLALRKGYRIAIITGGKSVTVKERMESFGVKDIWMGSSDKKEAMEELFLMYDLQPEDVLYMGDDIPDYEALQMAGVACTPADGAQEVKAICDYVSPKNGGKGCVRDIIEQTLKVQNNWMLEGDHTW</sequence>
<dbReference type="SFLD" id="SFLDS00003">
    <property type="entry name" value="Haloacid_Dehalogenase"/>
    <property type="match status" value="1"/>
</dbReference>
<dbReference type="GO" id="GO:0016788">
    <property type="term" value="F:hydrolase activity, acting on ester bonds"/>
    <property type="evidence" value="ECO:0007669"/>
    <property type="project" value="InterPro"/>
</dbReference>
<comment type="subunit">
    <text evidence="3">Homotetramer.</text>
</comment>
<evidence type="ECO:0000256" key="2">
    <source>
        <dbReference type="ARBA" id="ARBA00005893"/>
    </source>
</evidence>